<gene>
    <name evidence="1" type="ORF">ACFO6W_00420</name>
</gene>
<comment type="caution">
    <text evidence="1">The sequence shown here is derived from an EMBL/GenBank/DDBJ whole genome shotgun (WGS) entry which is preliminary data.</text>
</comment>
<dbReference type="Proteomes" id="UP001596023">
    <property type="component" value="Unassembled WGS sequence"/>
</dbReference>
<reference evidence="2" key="1">
    <citation type="journal article" date="2019" name="Int. J. Syst. Evol. Microbiol.">
        <title>The Global Catalogue of Microorganisms (GCM) 10K type strain sequencing project: providing services to taxonomists for standard genome sequencing and annotation.</title>
        <authorList>
            <consortium name="The Broad Institute Genomics Platform"/>
            <consortium name="The Broad Institute Genome Sequencing Center for Infectious Disease"/>
            <person name="Wu L."/>
            <person name="Ma J."/>
        </authorList>
    </citation>
    <scope>NUCLEOTIDE SEQUENCE [LARGE SCALE GENOMIC DNA]</scope>
    <source>
        <strain evidence="2">CCUG 66188</strain>
    </source>
</reference>
<accession>A0ABV9KPN3</accession>
<proteinExistence type="predicted"/>
<name>A0ABV9KPN3_9BACT</name>
<evidence type="ECO:0000313" key="1">
    <source>
        <dbReference type="EMBL" id="MFC4672147.1"/>
    </source>
</evidence>
<dbReference type="RefSeq" id="WP_379993329.1">
    <property type="nucleotide sequence ID" value="NZ_JBHSGN010000002.1"/>
</dbReference>
<protein>
    <recommendedName>
        <fullName evidence="3">Stabilization protein</fullName>
    </recommendedName>
</protein>
<organism evidence="1 2">
    <name type="scientific">Dysgonomonas termitidis</name>
    <dbReference type="NCBI Taxonomy" id="1516126"/>
    <lineage>
        <taxon>Bacteria</taxon>
        <taxon>Pseudomonadati</taxon>
        <taxon>Bacteroidota</taxon>
        <taxon>Bacteroidia</taxon>
        <taxon>Bacteroidales</taxon>
        <taxon>Dysgonomonadaceae</taxon>
        <taxon>Dysgonomonas</taxon>
    </lineage>
</organism>
<dbReference type="EMBL" id="JBHSGN010000002">
    <property type="protein sequence ID" value="MFC4672147.1"/>
    <property type="molecule type" value="Genomic_DNA"/>
</dbReference>
<keyword evidence="2" id="KW-1185">Reference proteome</keyword>
<evidence type="ECO:0008006" key="3">
    <source>
        <dbReference type="Google" id="ProtNLM"/>
    </source>
</evidence>
<evidence type="ECO:0000313" key="2">
    <source>
        <dbReference type="Proteomes" id="UP001596023"/>
    </source>
</evidence>
<sequence>MKQNSIIIPLKGIDRSTSDPLSENGAMDEVINLRHVNGSLTPLGEYQTLKDTFGSDIDVSAYDLVFLHKTNIFEHFIVLQDGTLYYLNDNIKEDIENFPSGLNIPSDVSLSYNGNIIDVSYFQNDDIINFYLFWNGEKYIYMDLDFIVPLVELRRTARDDLTYSFYSETIFNIGTTNEIRDAKERRFSALKGYINESAYNMQAAGNICGSFSWMYAIKLYDGTYIKTSPLFFCTQLDPKNRNYANYDNPDYNNYSFFQYFGATDERYYSDTQAIYKVKAQLLGCKPDVIFNSLKKLKPVKDIILSIDLFISSPIIPIRQDDNLNLLMQTPFPYLKTDDELTKEYEKKSPLFKFASFELDDLDLDLEGTPQVKLVTDFDFNNLTLGEAWNSDFDNYAKMISVVSYLYNNKIHKADITSKLANIFPFKYYQDQPIRFDKKDGTYTYETPASSKRISNFSTLSQLLVRVLLKTSNGDASTACVRYFSINGNEFLAYDGTYINKISVLLSYPDIRAYRMQIVLTYNDGTTNGTIIDVPLKPHPYFNLAYYLADGLRPIDYPTDYEIFNIDWFTPKNLISKSPNIIKVSETDNIFVYPSENTYTVGAGKILGLCSNTKAISTGQFGEYPLYAFCSDGIFALGLGSEDVDYASIRPVSRDVCNNPDSIIPIDNAVVFSTNRGLLMISGEQITELSKFVEGNPFNFKSGISTINLLNQALDNDNLVRLSGSISSVDFNEYLKEAKIGFIYNHNRELIVSNSDYAYSYIFSFVSQAWTKVDFVPGKFMANYPLLYGIFGGKIFNITDEKTDVAKETFFLTRPIKVNGQNYIRPVRIILRSLIKPNKYSGLYVFGSVDGLTWRFIGGREYNGKLSHSDNLNDFAHIGCDASREKIRYIRIAFAGNVKYDTKLDYLEVYALPTIDNSN</sequence>